<dbReference type="Gene3D" id="3.40.1190.20">
    <property type="match status" value="1"/>
</dbReference>
<evidence type="ECO:0000256" key="11">
    <source>
        <dbReference type="ARBA" id="ARBA00022840"/>
    </source>
</evidence>
<evidence type="ECO:0000256" key="6">
    <source>
        <dbReference type="ARBA" id="ARBA00012963"/>
    </source>
</evidence>
<evidence type="ECO:0000259" key="16">
    <source>
        <dbReference type="Pfam" id="PF08543"/>
    </source>
</evidence>
<dbReference type="RefSeq" id="WP_106533749.1">
    <property type="nucleotide sequence ID" value="NZ_PYAT01000007.1"/>
</dbReference>
<gene>
    <name evidence="17" type="ORF">B0H99_107222</name>
</gene>
<evidence type="ECO:0000256" key="3">
    <source>
        <dbReference type="ARBA" id="ARBA00004769"/>
    </source>
</evidence>
<comment type="pathway">
    <text evidence="13">Cofactor biosynthesis; thiamine diphosphate biosynthesis; 4-amino-2-methyl-5-diphosphomethylpyrimidine from 5-amino-1-(5-phospho-D-ribosyl)imidazole: step 2/3.</text>
</comment>
<dbReference type="OrthoDB" id="9810880at2"/>
<dbReference type="EC" id="2.7.4.7" evidence="6"/>
<dbReference type="NCBIfam" id="TIGR00097">
    <property type="entry name" value="HMP-P_kinase"/>
    <property type="match status" value="1"/>
</dbReference>
<accession>A0A2P8GQZ9</accession>
<comment type="catalytic activity">
    <reaction evidence="2">
        <text>4-amino-2-methyl-5-(phosphooxymethyl)pyrimidine + ATP = 4-amino-2-methyl-5-(diphosphooxymethyl)pyrimidine + ADP</text>
        <dbReference type="Rhea" id="RHEA:19893"/>
        <dbReference type="ChEBI" id="CHEBI:30616"/>
        <dbReference type="ChEBI" id="CHEBI:57841"/>
        <dbReference type="ChEBI" id="CHEBI:58354"/>
        <dbReference type="ChEBI" id="CHEBI:456216"/>
        <dbReference type="EC" id="2.7.4.7"/>
    </reaction>
</comment>
<evidence type="ECO:0000256" key="7">
    <source>
        <dbReference type="ARBA" id="ARBA00019161"/>
    </source>
</evidence>
<evidence type="ECO:0000256" key="4">
    <source>
        <dbReference type="ARBA" id="ARBA00009879"/>
    </source>
</evidence>
<evidence type="ECO:0000256" key="12">
    <source>
        <dbReference type="ARBA" id="ARBA00022977"/>
    </source>
</evidence>
<evidence type="ECO:0000256" key="10">
    <source>
        <dbReference type="ARBA" id="ARBA00022777"/>
    </source>
</evidence>
<keyword evidence="9" id="KW-0547">Nucleotide-binding</keyword>
<dbReference type="FunFam" id="3.40.1190.20:FF:000003">
    <property type="entry name" value="Phosphomethylpyrimidine kinase ThiD"/>
    <property type="match status" value="1"/>
</dbReference>
<comment type="catalytic activity">
    <reaction evidence="1">
        <text>4-amino-5-hydroxymethyl-2-methylpyrimidine + ATP = 4-amino-2-methyl-5-(phosphooxymethyl)pyrimidine + ADP + H(+)</text>
        <dbReference type="Rhea" id="RHEA:23096"/>
        <dbReference type="ChEBI" id="CHEBI:15378"/>
        <dbReference type="ChEBI" id="CHEBI:16892"/>
        <dbReference type="ChEBI" id="CHEBI:30616"/>
        <dbReference type="ChEBI" id="CHEBI:58354"/>
        <dbReference type="ChEBI" id="CHEBI:456216"/>
        <dbReference type="EC" id="2.7.1.49"/>
    </reaction>
</comment>
<protein>
    <recommendedName>
        <fullName evidence="7">Hydroxymethylpyrimidine/phosphomethylpyrimidine kinase</fullName>
        <ecNumber evidence="5">2.7.1.49</ecNumber>
        <ecNumber evidence="6">2.7.4.7</ecNumber>
    </recommendedName>
    <alternativeName>
        <fullName evidence="14">Hydroxymethylpyrimidine kinase</fullName>
    </alternativeName>
    <alternativeName>
        <fullName evidence="15">Hydroxymethylpyrimidine phosphate kinase</fullName>
    </alternativeName>
</protein>
<proteinExistence type="inferred from homology"/>
<keyword evidence="12" id="KW-0784">Thiamine biosynthesis</keyword>
<evidence type="ECO:0000256" key="14">
    <source>
        <dbReference type="ARBA" id="ARBA00042102"/>
    </source>
</evidence>
<evidence type="ECO:0000256" key="5">
    <source>
        <dbReference type="ARBA" id="ARBA00012135"/>
    </source>
</evidence>
<keyword evidence="18" id="KW-1185">Reference proteome</keyword>
<dbReference type="SUPFAM" id="SSF53613">
    <property type="entry name" value="Ribokinase-like"/>
    <property type="match status" value="1"/>
</dbReference>
<dbReference type="EC" id="2.7.1.49" evidence="5"/>
<keyword evidence="8" id="KW-0808">Transferase</keyword>
<evidence type="ECO:0000256" key="15">
    <source>
        <dbReference type="ARBA" id="ARBA00043176"/>
    </source>
</evidence>
<dbReference type="GO" id="GO:0005829">
    <property type="term" value="C:cytosol"/>
    <property type="evidence" value="ECO:0007669"/>
    <property type="project" value="TreeGrafter"/>
</dbReference>
<evidence type="ECO:0000256" key="9">
    <source>
        <dbReference type="ARBA" id="ARBA00022741"/>
    </source>
</evidence>
<name>A0A2P8GQZ9_9BACL</name>
<reference evidence="17 18" key="1">
    <citation type="submission" date="2018-03" db="EMBL/GenBank/DDBJ databases">
        <title>Genomic Encyclopedia of Type Strains, Phase III (KMG-III): the genomes of soil and plant-associated and newly described type strains.</title>
        <authorList>
            <person name="Whitman W."/>
        </authorList>
    </citation>
    <scope>NUCLEOTIDE SEQUENCE [LARGE SCALE GENOMIC DNA]</scope>
    <source>
        <strain evidence="17 18">CGMCC 1.12259</strain>
    </source>
</reference>
<dbReference type="Pfam" id="PF08543">
    <property type="entry name" value="Phos_pyr_kin"/>
    <property type="match status" value="1"/>
</dbReference>
<keyword evidence="11" id="KW-0067">ATP-binding</keyword>
<evidence type="ECO:0000256" key="13">
    <source>
        <dbReference type="ARBA" id="ARBA00037917"/>
    </source>
</evidence>
<dbReference type="GO" id="GO:0008972">
    <property type="term" value="F:phosphomethylpyrimidine kinase activity"/>
    <property type="evidence" value="ECO:0007669"/>
    <property type="project" value="UniProtKB-EC"/>
</dbReference>
<organism evidence="17 18">
    <name type="scientific">Planomicrobium soli</name>
    <dbReference type="NCBI Taxonomy" id="1176648"/>
    <lineage>
        <taxon>Bacteria</taxon>
        <taxon>Bacillati</taxon>
        <taxon>Bacillota</taxon>
        <taxon>Bacilli</taxon>
        <taxon>Bacillales</taxon>
        <taxon>Caryophanaceae</taxon>
        <taxon>Planomicrobium</taxon>
    </lineage>
</organism>
<dbReference type="CDD" id="cd01169">
    <property type="entry name" value="HMPP_kinase"/>
    <property type="match status" value="1"/>
</dbReference>
<dbReference type="PANTHER" id="PTHR20858">
    <property type="entry name" value="PHOSPHOMETHYLPYRIMIDINE KINASE"/>
    <property type="match status" value="1"/>
</dbReference>
<evidence type="ECO:0000313" key="18">
    <source>
        <dbReference type="Proteomes" id="UP000242682"/>
    </source>
</evidence>
<dbReference type="GO" id="GO:0005524">
    <property type="term" value="F:ATP binding"/>
    <property type="evidence" value="ECO:0007669"/>
    <property type="project" value="UniProtKB-KW"/>
</dbReference>
<dbReference type="InterPro" id="IPR013749">
    <property type="entry name" value="PM/HMP-P_kinase-1"/>
</dbReference>
<dbReference type="AlphaFoldDB" id="A0A2P8GQZ9"/>
<dbReference type="GO" id="GO:0009228">
    <property type="term" value="P:thiamine biosynthetic process"/>
    <property type="evidence" value="ECO:0007669"/>
    <property type="project" value="UniProtKB-KW"/>
</dbReference>
<sequence>MSTIPQVLTIAGSDSGGGAGIQADIKTFQELGVYATTAITAVTAQNTRGVDAIYPMTREAVRSQLQAIGCDFQLNALKTGMLFSAEIIEETARNIIEFGWTKVVVDPVMIAKGGAALLQQEAIEALKQHLLPLATVVTPNIPEAEVLCGLVINDEASRRKAAEHILALGAESVVIKGGHGTDPNKAEDFYLHRSGEFLFFGSARIDTSQTHGTGCTFAAAVAAELAKGATAKEAIYVAKQFIQSALKDELHIGAGHGPTNHAAYKARLQRGEEVYGIEVYQ</sequence>
<dbReference type="GO" id="GO:0008902">
    <property type="term" value="F:hydroxymethylpyrimidine kinase activity"/>
    <property type="evidence" value="ECO:0007669"/>
    <property type="project" value="UniProtKB-EC"/>
</dbReference>
<comment type="caution">
    <text evidence="17">The sequence shown here is derived from an EMBL/GenBank/DDBJ whole genome shotgun (WGS) entry which is preliminary data.</text>
</comment>
<comment type="similarity">
    <text evidence="4">Belongs to the ThiD family.</text>
</comment>
<evidence type="ECO:0000256" key="8">
    <source>
        <dbReference type="ARBA" id="ARBA00022679"/>
    </source>
</evidence>
<dbReference type="EMBL" id="PYAT01000007">
    <property type="protein sequence ID" value="PSL36399.1"/>
    <property type="molecule type" value="Genomic_DNA"/>
</dbReference>
<keyword evidence="10 17" id="KW-0418">Kinase</keyword>
<dbReference type="InterPro" id="IPR004399">
    <property type="entry name" value="HMP/HMP-P_kinase_dom"/>
</dbReference>
<dbReference type="PANTHER" id="PTHR20858:SF17">
    <property type="entry name" value="HYDROXYMETHYLPYRIMIDINE_PHOSPHOMETHYLPYRIMIDINE KINASE THI20-RELATED"/>
    <property type="match status" value="1"/>
</dbReference>
<dbReference type="Proteomes" id="UP000242682">
    <property type="component" value="Unassembled WGS sequence"/>
</dbReference>
<evidence type="ECO:0000313" key="17">
    <source>
        <dbReference type="EMBL" id="PSL36399.1"/>
    </source>
</evidence>
<evidence type="ECO:0000256" key="2">
    <source>
        <dbReference type="ARBA" id="ARBA00000565"/>
    </source>
</evidence>
<comment type="pathway">
    <text evidence="3">Cofactor biosynthesis; thiamine diphosphate biosynthesis; 4-amino-2-methyl-5-diphosphomethylpyrimidine from 5-amino-1-(5-phospho-D-ribosyl)imidazole: step 3/3.</text>
</comment>
<evidence type="ECO:0000256" key="1">
    <source>
        <dbReference type="ARBA" id="ARBA00000151"/>
    </source>
</evidence>
<dbReference type="InterPro" id="IPR029056">
    <property type="entry name" value="Ribokinase-like"/>
</dbReference>
<feature type="domain" description="Pyridoxamine kinase/Phosphomethylpyrimidine kinase" evidence="16">
    <location>
        <begin position="14"/>
        <end position="260"/>
    </location>
</feature>